<keyword evidence="3 6" id="KW-0378">Hydrolase</keyword>
<dbReference type="AlphaFoldDB" id="A0A5D4MF46"/>
<dbReference type="CDD" id="cd09606">
    <property type="entry name" value="M3B_PepF"/>
    <property type="match status" value="1"/>
</dbReference>
<dbReference type="GO" id="GO:0004222">
    <property type="term" value="F:metalloendopeptidase activity"/>
    <property type="evidence" value="ECO:0007669"/>
    <property type="project" value="InterPro"/>
</dbReference>
<comment type="cofactor">
    <cofactor evidence="6">
        <name>Zn(2+)</name>
        <dbReference type="ChEBI" id="CHEBI:29105"/>
    </cofactor>
    <text evidence="6">Binds 1 zinc ion.</text>
</comment>
<dbReference type="Gene3D" id="1.10.1370.30">
    <property type="match status" value="1"/>
</dbReference>
<gene>
    <name evidence="8" type="ORF">FZC84_07215</name>
</gene>
<evidence type="ECO:0000256" key="1">
    <source>
        <dbReference type="ARBA" id="ARBA00022670"/>
    </source>
</evidence>
<proteinExistence type="inferred from homology"/>
<keyword evidence="4 6" id="KW-0862">Zinc</keyword>
<keyword evidence="1 6" id="KW-0645">Protease</keyword>
<dbReference type="NCBIfam" id="TIGR02289">
    <property type="entry name" value="M3_not_pepF"/>
    <property type="match status" value="1"/>
</dbReference>
<evidence type="ECO:0000256" key="2">
    <source>
        <dbReference type="ARBA" id="ARBA00022723"/>
    </source>
</evidence>
<dbReference type="InterPro" id="IPR001567">
    <property type="entry name" value="Pept_M3A_M3B_dom"/>
</dbReference>
<evidence type="ECO:0000259" key="7">
    <source>
        <dbReference type="Pfam" id="PF01432"/>
    </source>
</evidence>
<evidence type="ECO:0000256" key="4">
    <source>
        <dbReference type="ARBA" id="ARBA00022833"/>
    </source>
</evidence>
<dbReference type="GO" id="GO:0006508">
    <property type="term" value="P:proteolysis"/>
    <property type="evidence" value="ECO:0007669"/>
    <property type="project" value="UniProtKB-KW"/>
</dbReference>
<dbReference type="EMBL" id="VTEG01000003">
    <property type="protein sequence ID" value="TYS00323.1"/>
    <property type="molecule type" value="Genomic_DNA"/>
</dbReference>
<dbReference type="RefSeq" id="WP_148953407.1">
    <property type="nucleotide sequence ID" value="NZ_VTEG01000003.1"/>
</dbReference>
<comment type="similarity">
    <text evidence="6">Belongs to the peptidase M3 family.</text>
</comment>
<dbReference type="InterPro" id="IPR011976">
    <property type="entry name" value="Pept_M3B_oligopep-rel"/>
</dbReference>
<organism evidence="8 9">
    <name type="scientific">Rossellomorea vietnamensis</name>
    <dbReference type="NCBI Taxonomy" id="218284"/>
    <lineage>
        <taxon>Bacteria</taxon>
        <taxon>Bacillati</taxon>
        <taxon>Bacillota</taxon>
        <taxon>Bacilli</taxon>
        <taxon>Bacillales</taxon>
        <taxon>Bacillaceae</taxon>
        <taxon>Rossellomorea</taxon>
    </lineage>
</organism>
<evidence type="ECO:0000256" key="5">
    <source>
        <dbReference type="ARBA" id="ARBA00023049"/>
    </source>
</evidence>
<sequence length="565" mass="66187">MKTAENTIIAREFDFNSFQKKFEEVLEVFKRTNDIYNLQRSLKKMNDSCLEYESAKNLITLRHVQDYNNQKASAAHQKFIAFDAFYQKLVNGYYHALLLCKKREELEKKWGKQLFRIAELKANSYREEIEKELILENQLMEEYSNLLGTAEVNFQGEKLPLSALGHYMVSSDRRVRKLAWAARTTFFEENGDEFDQILDELIKVRNEISLKLGRKNFIKLGYERMNRIGITPIDLESYRNQVRKHGVVFVSSLRERQKCSLGVETLKYYDDKIMFRDGPPTIKVNQKQFMERMQFLLKDLSEETETFSSTLFQHGYYDLYPRKGKSGGGYATYLGREIKPFIFANFTGTSNDVRVFTHEAGHAFQFFMSSGLGCPEYIIPVDSAEIFSFAMERFAWPWMNDFFKEDSSKYKYSHLAEAFMYMPLANAVDEFEHFIYEKPQASIKERREKWRELEESYMPELDYDGNKYLGSGGSFHSIAHIYLTPFYFIDYDLAHTVAVQLQKKAQKDPAAAWQSYLEMCKAGGSRTFHEHIKAAGLKSPFEEDALAEILEFADEWINAKQEFII</sequence>
<dbReference type="SUPFAM" id="SSF55486">
    <property type="entry name" value="Metalloproteases ('zincins'), catalytic domain"/>
    <property type="match status" value="1"/>
</dbReference>
<keyword evidence="2 6" id="KW-0479">Metal-binding</keyword>
<evidence type="ECO:0000256" key="3">
    <source>
        <dbReference type="ARBA" id="ARBA00022801"/>
    </source>
</evidence>
<dbReference type="GO" id="GO:0046872">
    <property type="term" value="F:metal ion binding"/>
    <property type="evidence" value="ECO:0007669"/>
    <property type="project" value="UniProtKB-UniRule"/>
</dbReference>
<protein>
    <submittedName>
        <fullName evidence="8">M3 family oligoendopeptidase</fullName>
    </submittedName>
</protein>
<name>A0A5D4MF46_9BACI</name>
<dbReference type="Pfam" id="PF01432">
    <property type="entry name" value="Peptidase_M3"/>
    <property type="match status" value="1"/>
</dbReference>
<keyword evidence="5 6" id="KW-0482">Metalloprotease</keyword>
<accession>A0A5D4MF46</accession>
<feature type="domain" description="Peptidase M3A/M3B catalytic" evidence="7">
    <location>
        <begin position="167"/>
        <end position="548"/>
    </location>
</feature>
<evidence type="ECO:0000313" key="8">
    <source>
        <dbReference type="EMBL" id="TYS00323.1"/>
    </source>
</evidence>
<dbReference type="Proteomes" id="UP000325182">
    <property type="component" value="Unassembled WGS sequence"/>
</dbReference>
<reference evidence="8 9" key="1">
    <citation type="submission" date="2019-08" db="EMBL/GenBank/DDBJ databases">
        <title>Bacillus genomes from the desert of Cuatro Cienegas, Coahuila.</title>
        <authorList>
            <person name="Olmedo-Alvarez G."/>
        </authorList>
    </citation>
    <scope>NUCLEOTIDE SEQUENCE [LARGE SCALE GENOMIC DNA]</scope>
    <source>
        <strain evidence="8 9">CH128b_4D</strain>
    </source>
</reference>
<comment type="caution">
    <text evidence="8">The sequence shown here is derived from an EMBL/GenBank/DDBJ whole genome shotgun (WGS) entry which is preliminary data.</text>
</comment>
<evidence type="ECO:0000313" key="9">
    <source>
        <dbReference type="Proteomes" id="UP000325182"/>
    </source>
</evidence>
<evidence type="ECO:0000256" key="6">
    <source>
        <dbReference type="RuleBase" id="RU003435"/>
    </source>
</evidence>